<dbReference type="Proteomes" id="UP000014760">
    <property type="component" value="Unassembled WGS sequence"/>
</dbReference>
<dbReference type="CDD" id="cd14366">
    <property type="entry name" value="CUE_CUED1"/>
    <property type="match status" value="1"/>
</dbReference>
<gene>
    <name evidence="3" type="ORF">CAPTEDRAFT_220951</name>
</gene>
<dbReference type="InterPro" id="IPR040192">
    <property type="entry name" value="CUEDC1"/>
</dbReference>
<accession>R7U566</accession>
<dbReference type="STRING" id="283909.R7U566"/>
<dbReference type="InterPro" id="IPR040195">
    <property type="entry name" value="CUE_CUED1"/>
</dbReference>
<dbReference type="HOGENOM" id="CLU_576528_0_0_1"/>
<name>R7U566_CAPTE</name>
<dbReference type="InterPro" id="IPR003892">
    <property type="entry name" value="CUE"/>
</dbReference>
<reference evidence="4" key="3">
    <citation type="submission" date="2015-06" db="UniProtKB">
        <authorList>
            <consortium name="EnsemblMetazoa"/>
        </authorList>
    </citation>
    <scope>IDENTIFICATION</scope>
</reference>
<reference evidence="3 5" key="2">
    <citation type="journal article" date="2013" name="Nature">
        <title>Insights into bilaterian evolution from three spiralian genomes.</title>
        <authorList>
            <person name="Simakov O."/>
            <person name="Marletaz F."/>
            <person name="Cho S.J."/>
            <person name="Edsinger-Gonzales E."/>
            <person name="Havlak P."/>
            <person name="Hellsten U."/>
            <person name="Kuo D.H."/>
            <person name="Larsson T."/>
            <person name="Lv J."/>
            <person name="Arendt D."/>
            <person name="Savage R."/>
            <person name="Osoegawa K."/>
            <person name="de Jong P."/>
            <person name="Grimwood J."/>
            <person name="Chapman J.A."/>
            <person name="Shapiro H."/>
            <person name="Aerts A."/>
            <person name="Otillar R.P."/>
            <person name="Terry A.Y."/>
            <person name="Boore J.L."/>
            <person name="Grigoriev I.V."/>
            <person name="Lindberg D.R."/>
            <person name="Seaver E.C."/>
            <person name="Weisblat D.A."/>
            <person name="Putnam N.H."/>
            <person name="Rokhsar D.S."/>
        </authorList>
    </citation>
    <scope>NUCLEOTIDE SEQUENCE</scope>
    <source>
        <strain evidence="3 5">I ESC-2004</strain>
    </source>
</reference>
<feature type="region of interest" description="Disordered" evidence="1">
    <location>
        <begin position="142"/>
        <end position="166"/>
    </location>
</feature>
<dbReference type="SMART" id="SM00546">
    <property type="entry name" value="CUE"/>
    <property type="match status" value="1"/>
</dbReference>
<evidence type="ECO:0000313" key="5">
    <source>
        <dbReference type="Proteomes" id="UP000014760"/>
    </source>
</evidence>
<feature type="region of interest" description="Disordered" evidence="1">
    <location>
        <begin position="76"/>
        <end position="130"/>
    </location>
</feature>
<dbReference type="EMBL" id="KB307554">
    <property type="protein sequence ID" value="ELT98811.1"/>
    <property type="molecule type" value="Genomic_DNA"/>
</dbReference>
<dbReference type="PANTHER" id="PTHR13467:SF3">
    <property type="entry name" value="CUE DOMAIN-CONTAINING PROTEIN 1"/>
    <property type="match status" value="1"/>
</dbReference>
<feature type="region of interest" description="Disordered" evidence="1">
    <location>
        <begin position="194"/>
        <end position="245"/>
    </location>
</feature>
<feature type="compositionally biased region" description="Polar residues" evidence="1">
    <location>
        <begin position="109"/>
        <end position="123"/>
    </location>
</feature>
<dbReference type="GO" id="GO:0043130">
    <property type="term" value="F:ubiquitin binding"/>
    <property type="evidence" value="ECO:0007669"/>
    <property type="project" value="InterPro"/>
</dbReference>
<dbReference type="Pfam" id="PF02845">
    <property type="entry name" value="CUE"/>
    <property type="match status" value="1"/>
</dbReference>
<feature type="compositionally biased region" description="Pro residues" evidence="1">
    <location>
        <begin position="151"/>
        <end position="162"/>
    </location>
</feature>
<proteinExistence type="predicted"/>
<dbReference type="EnsemblMetazoa" id="CapteT220951">
    <property type="protein sequence ID" value="CapteP220951"/>
    <property type="gene ID" value="CapteG220951"/>
</dbReference>
<dbReference type="Gene3D" id="1.10.8.10">
    <property type="entry name" value="DNA helicase RuvA subunit, C-terminal domain"/>
    <property type="match status" value="1"/>
</dbReference>
<dbReference type="InterPro" id="IPR009060">
    <property type="entry name" value="UBA-like_sf"/>
</dbReference>
<dbReference type="OMA" id="WIANIED"/>
<evidence type="ECO:0000259" key="2">
    <source>
        <dbReference type="PROSITE" id="PS51140"/>
    </source>
</evidence>
<feature type="compositionally biased region" description="Polar residues" evidence="1">
    <location>
        <begin position="89"/>
        <end position="101"/>
    </location>
</feature>
<evidence type="ECO:0000256" key="1">
    <source>
        <dbReference type="SAM" id="MobiDB-lite"/>
    </source>
</evidence>
<dbReference type="AlphaFoldDB" id="R7U566"/>
<dbReference type="EMBL" id="AMQN01002026">
    <property type="status" value="NOT_ANNOTATED_CDS"/>
    <property type="molecule type" value="Genomic_DNA"/>
</dbReference>
<dbReference type="PROSITE" id="PS51140">
    <property type="entry name" value="CUE"/>
    <property type="match status" value="1"/>
</dbReference>
<dbReference type="SUPFAM" id="SSF46934">
    <property type="entry name" value="UBA-like"/>
    <property type="match status" value="1"/>
</dbReference>
<evidence type="ECO:0000313" key="3">
    <source>
        <dbReference type="EMBL" id="ELT98811.1"/>
    </source>
</evidence>
<sequence length="474" mass="53527">MAGSPQGHFAHPPVGLHAEDEANQQLDFNQAMRDFKHMFPTMDEDIIEAVLRSNQGAVDATIDQLLTMSIDDEDNESPVLAPVKLPTKPRSSPSVLENTLPSYPPPSYSDFTDGTSQTPASEPSKSKGVNLLDAPIDDLIAMGSTSSDEAPPLPPKGQPPLPERQRAKRYTHRWNPPLLGNLPDDFLRIGPVSQQQQHLPMLARSPRTPSPRPLRTSGELSSEMLQQKLADNERRRRTPRGEDAQMLEDERLALMLQNEEFLMELMHDEDFMRTLQRDRMNATAFEPATSVEPDLDPDRPRPDNNDDDDDELITDGLQQMNQDCILDSCMLRDQLQGYGDDRDKYMGPFPFDRNCENAEFRQQLNNMGGSSRKKFAAAAKRFFSRKKKKVMKPTYPSNEKDGYNSFDNYDAYIFVFVFFSAFHGGHLGFDSLFLGATRLHIHVASCRFFPVLASQMVTKPASPNQQTRPLMLIL</sequence>
<reference evidence="5" key="1">
    <citation type="submission" date="2012-12" db="EMBL/GenBank/DDBJ databases">
        <authorList>
            <person name="Hellsten U."/>
            <person name="Grimwood J."/>
            <person name="Chapman J.A."/>
            <person name="Shapiro H."/>
            <person name="Aerts A."/>
            <person name="Otillar R.P."/>
            <person name="Terry A.Y."/>
            <person name="Boore J.L."/>
            <person name="Simakov O."/>
            <person name="Marletaz F."/>
            <person name="Cho S.-J."/>
            <person name="Edsinger-Gonzales E."/>
            <person name="Havlak P."/>
            <person name="Kuo D.-H."/>
            <person name="Larsson T."/>
            <person name="Lv J."/>
            <person name="Arendt D."/>
            <person name="Savage R."/>
            <person name="Osoegawa K."/>
            <person name="de Jong P."/>
            <person name="Lindberg D.R."/>
            <person name="Seaver E.C."/>
            <person name="Weisblat D.A."/>
            <person name="Putnam N.H."/>
            <person name="Grigoriev I.V."/>
            <person name="Rokhsar D.S."/>
        </authorList>
    </citation>
    <scope>NUCLEOTIDE SEQUENCE</scope>
    <source>
        <strain evidence="5">I ESC-2004</strain>
    </source>
</reference>
<dbReference type="FunCoup" id="R7U566">
    <property type="interactions" value="74"/>
</dbReference>
<organism evidence="3">
    <name type="scientific">Capitella teleta</name>
    <name type="common">Polychaete worm</name>
    <dbReference type="NCBI Taxonomy" id="283909"/>
    <lineage>
        <taxon>Eukaryota</taxon>
        <taxon>Metazoa</taxon>
        <taxon>Spiralia</taxon>
        <taxon>Lophotrochozoa</taxon>
        <taxon>Annelida</taxon>
        <taxon>Polychaeta</taxon>
        <taxon>Sedentaria</taxon>
        <taxon>Scolecida</taxon>
        <taxon>Capitellidae</taxon>
        <taxon>Capitella</taxon>
    </lineage>
</organism>
<protein>
    <recommendedName>
        <fullName evidence="2">CUE domain-containing protein</fullName>
    </recommendedName>
</protein>
<keyword evidence="5" id="KW-1185">Reference proteome</keyword>
<dbReference type="OrthoDB" id="5794653at2759"/>
<feature type="region of interest" description="Disordered" evidence="1">
    <location>
        <begin position="284"/>
        <end position="312"/>
    </location>
</feature>
<dbReference type="PANTHER" id="PTHR13467">
    <property type="entry name" value="CUE DOMAIN CONTAINING PROTEIN 1"/>
    <property type="match status" value="1"/>
</dbReference>
<feature type="compositionally biased region" description="Basic and acidic residues" evidence="1">
    <location>
        <begin position="230"/>
        <end position="245"/>
    </location>
</feature>
<feature type="domain" description="CUE" evidence="2">
    <location>
        <begin position="27"/>
        <end position="70"/>
    </location>
</feature>
<evidence type="ECO:0000313" key="4">
    <source>
        <dbReference type="EnsemblMetazoa" id="CapteP220951"/>
    </source>
</evidence>